<dbReference type="Pfam" id="PF13535">
    <property type="entry name" value="ATP-grasp_4"/>
    <property type="match status" value="1"/>
</dbReference>
<proteinExistence type="predicted"/>
<accession>T0ZYS4</accession>
<feature type="non-terminal residue" evidence="4">
    <location>
        <position position="149"/>
    </location>
</feature>
<keyword evidence="2" id="KW-0547">Nucleotide-binding</keyword>
<dbReference type="PANTHER" id="PTHR43585:SF2">
    <property type="entry name" value="ATP-GRASP ENZYME FSQD"/>
    <property type="match status" value="1"/>
</dbReference>
<keyword evidence="1" id="KW-0436">Ligase</keyword>
<dbReference type="PANTHER" id="PTHR43585">
    <property type="entry name" value="FUMIPYRROLE BIOSYNTHESIS PROTEIN C"/>
    <property type="match status" value="1"/>
</dbReference>
<protein>
    <submittedName>
        <fullName evidence="4">Phosphoribosylglycinamide synthetase</fullName>
    </submittedName>
</protein>
<evidence type="ECO:0000256" key="1">
    <source>
        <dbReference type="ARBA" id="ARBA00022598"/>
    </source>
</evidence>
<gene>
    <name evidence="4" type="ORF">B1B_17372</name>
</gene>
<dbReference type="SUPFAM" id="SSF56059">
    <property type="entry name" value="Glutathione synthetase ATP-binding domain-like"/>
    <property type="match status" value="1"/>
</dbReference>
<name>T0ZYS4_9ZZZZ</name>
<reference evidence="4" key="2">
    <citation type="journal article" date="2014" name="ISME J.">
        <title>Microbial stratification in low pH oxic and suboxic macroscopic growths along an acid mine drainage.</title>
        <authorList>
            <person name="Mendez-Garcia C."/>
            <person name="Mesa V."/>
            <person name="Sprenger R.R."/>
            <person name="Richter M."/>
            <person name="Diez M.S."/>
            <person name="Solano J."/>
            <person name="Bargiela R."/>
            <person name="Golyshina O.V."/>
            <person name="Manteca A."/>
            <person name="Ramos J.L."/>
            <person name="Gallego J.R."/>
            <person name="Llorente I."/>
            <person name="Martins Dos Santos V.A."/>
            <person name="Jensen O.N."/>
            <person name="Pelaez A.I."/>
            <person name="Sanchez J."/>
            <person name="Ferrer M."/>
        </authorList>
    </citation>
    <scope>NUCLEOTIDE SEQUENCE</scope>
</reference>
<dbReference type="AlphaFoldDB" id="T0ZYS4"/>
<comment type="caution">
    <text evidence="4">The sequence shown here is derived from an EMBL/GenBank/DDBJ whole genome shotgun (WGS) entry which is preliminary data.</text>
</comment>
<keyword evidence="3" id="KW-0067">ATP-binding</keyword>
<evidence type="ECO:0000256" key="2">
    <source>
        <dbReference type="ARBA" id="ARBA00022741"/>
    </source>
</evidence>
<evidence type="ECO:0000313" key="4">
    <source>
        <dbReference type="EMBL" id="EQD33879.1"/>
    </source>
</evidence>
<dbReference type="InterPro" id="IPR052032">
    <property type="entry name" value="ATP-dep_AA_Ligase"/>
</dbReference>
<evidence type="ECO:0000256" key="3">
    <source>
        <dbReference type="ARBA" id="ARBA00022840"/>
    </source>
</evidence>
<feature type="non-terminal residue" evidence="4">
    <location>
        <position position="1"/>
    </location>
</feature>
<sequence length="149" mass="16143">TSQHDLTQSLDAATAATGFPCVIKANSLSGSQGVIRADDPAQALDAFDRVRHIQAEEDLGDDIILVERYIDGYEIAIEGLLRHGQLDVLAVFDKPIPMEGPYFEESIYITPSMHDAGSLEAAVDTTRRALAALGLEEGPVHVELRIDDN</sequence>
<dbReference type="Gene3D" id="3.30.470.20">
    <property type="entry name" value="ATP-grasp fold, B domain"/>
    <property type="match status" value="1"/>
</dbReference>
<dbReference type="EMBL" id="AUZY01011597">
    <property type="protein sequence ID" value="EQD33879.1"/>
    <property type="molecule type" value="Genomic_DNA"/>
</dbReference>
<dbReference type="GO" id="GO:0005524">
    <property type="term" value="F:ATP binding"/>
    <property type="evidence" value="ECO:0007669"/>
    <property type="project" value="UniProtKB-KW"/>
</dbReference>
<organism evidence="4">
    <name type="scientific">mine drainage metagenome</name>
    <dbReference type="NCBI Taxonomy" id="410659"/>
    <lineage>
        <taxon>unclassified sequences</taxon>
        <taxon>metagenomes</taxon>
        <taxon>ecological metagenomes</taxon>
    </lineage>
</organism>
<dbReference type="GO" id="GO:0016874">
    <property type="term" value="F:ligase activity"/>
    <property type="evidence" value="ECO:0007669"/>
    <property type="project" value="UniProtKB-KW"/>
</dbReference>
<reference evidence="4" key="1">
    <citation type="submission" date="2013-08" db="EMBL/GenBank/DDBJ databases">
        <authorList>
            <person name="Mendez C."/>
            <person name="Richter M."/>
            <person name="Ferrer M."/>
            <person name="Sanchez J."/>
        </authorList>
    </citation>
    <scope>NUCLEOTIDE SEQUENCE</scope>
</reference>